<dbReference type="AlphaFoldDB" id="A0A915JA49"/>
<accession>A0A915JA49</accession>
<evidence type="ECO:0000313" key="2">
    <source>
        <dbReference type="WBParaSite" id="nRc.2.0.1.t22556-RA"/>
    </source>
</evidence>
<dbReference type="Gene3D" id="3.30.70.2800">
    <property type="match status" value="1"/>
</dbReference>
<evidence type="ECO:0000313" key="1">
    <source>
        <dbReference type="Proteomes" id="UP000887565"/>
    </source>
</evidence>
<protein>
    <submittedName>
        <fullName evidence="2">Uncharacterized protein</fullName>
    </submittedName>
</protein>
<name>A0A915JA49_ROMCU</name>
<sequence>MIKQDGIKKWHDLCDDCTEPTPCCGYGPCNMFCCHCDTGCRRGVPCTSCPKGNGTKCSLGANVFG</sequence>
<reference evidence="2" key="1">
    <citation type="submission" date="2022-11" db="UniProtKB">
        <authorList>
            <consortium name="WormBaseParasite"/>
        </authorList>
    </citation>
    <scope>IDENTIFICATION</scope>
</reference>
<organism evidence="1 2">
    <name type="scientific">Romanomermis culicivorax</name>
    <name type="common">Nematode worm</name>
    <dbReference type="NCBI Taxonomy" id="13658"/>
    <lineage>
        <taxon>Eukaryota</taxon>
        <taxon>Metazoa</taxon>
        <taxon>Ecdysozoa</taxon>
        <taxon>Nematoda</taxon>
        <taxon>Enoplea</taxon>
        <taxon>Dorylaimia</taxon>
        <taxon>Mermithida</taxon>
        <taxon>Mermithoidea</taxon>
        <taxon>Mermithidae</taxon>
        <taxon>Romanomermis</taxon>
    </lineage>
</organism>
<proteinExistence type="predicted"/>
<dbReference type="WBParaSite" id="nRc.2.0.1.t22556-RA">
    <property type="protein sequence ID" value="nRc.2.0.1.t22556-RA"/>
    <property type="gene ID" value="nRc.2.0.1.g22556"/>
</dbReference>
<keyword evidence="1" id="KW-1185">Reference proteome</keyword>
<dbReference type="Proteomes" id="UP000887565">
    <property type="component" value="Unplaced"/>
</dbReference>